<evidence type="ECO:0000256" key="3">
    <source>
        <dbReference type="ARBA" id="ARBA00022723"/>
    </source>
</evidence>
<keyword evidence="2" id="KW-0949">S-adenosyl-L-methionine</keyword>
<dbReference type="CDD" id="cd01335">
    <property type="entry name" value="Radical_SAM"/>
    <property type="match status" value="1"/>
</dbReference>
<dbReference type="GO" id="GO:0003824">
    <property type="term" value="F:catalytic activity"/>
    <property type="evidence" value="ECO:0007669"/>
    <property type="project" value="InterPro"/>
</dbReference>
<dbReference type="HOGENOM" id="CLU_021907_0_0_9"/>
<dbReference type="InterPro" id="IPR007197">
    <property type="entry name" value="rSAM"/>
</dbReference>
<evidence type="ECO:0000313" key="8">
    <source>
        <dbReference type="Proteomes" id="UP000005361"/>
    </source>
</evidence>
<evidence type="ECO:0000256" key="4">
    <source>
        <dbReference type="ARBA" id="ARBA00023004"/>
    </source>
</evidence>
<comment type="cofactor">
    <cofactor evidence="1">
        <name>[4Fe-4S] cluster</name>
        <dbReference type="ChEBI" id="CHEBI:49883"/>
    </cofactor>
</comment>
<keyword evidence="4" id="KW-0408">Iron</keyword>
<dbReference type="Pfam" id="PF04055">
    <property type="entry name" value="Radical_SAM"/>
    <property type="match status" value="1"/>
</dbReference>
<sequence length="531" mass="61758">MIDCFFIGHNGINISKQLQITAAAYGRNSYYFRDALSARYIKYNGKRYTQYQIYNLFYNNNDALSATFDHATFQHNFNSAIAILGSYVHKKGLSIDYVHSFNMDKQELAKKLEKNNIRVIAIPTTFYLSLYPILEIVYFIRKYNKTAKIIIGGPYVLNQVKGQSPANLQKIFQAIGADVYICSNEGEYALSEVVRAFHDNTELYEINNIFFRQEDNTYGHNTLTLEENSSEDKHINWSLFTGGLTQYASIRTAVSCPFSCAFCGLPITGGKYRQLSVAEIEDQLDTLAKSNKVSGLFFIDETFNYPPERFKEILRMMIKNNYNFKWESEFRCQFADREMIEMMKESGCVQVFCGIESGSQQILNNMNKKAIVEEYKKGLGLLHEYDILTNALIIIGFPGETYETYKETYNFLQETKPTFFRTHRWYYDHETPIYDKRKEYNITGNGYEWAHSTMDADTAHNLTDELTMSVNSSIHIADYPISFFLYEQGFSVEKIKHFMETFNKCVNERIKNPDCEEVSQERVEELKYALR</sequence>
<dbReference type="InterPro" id="IPR006638">
    <property type="entry name" value="Elp3/MiaA/NifB-like_rSAM"/>
</dbReference>
<dbReference type="RefSeq" id="WP_007956986.1">
    <property type="nucleotide sequence ID" value="NZ_CP010978.1"/>
</dbReference>
<evidence type="ECO:0000313" key="7">
    <source>
        <dbReference type="EMBL" id="AJQ26619.1"/>
    </source>
</evidence>
<evidence type="ECO:0000256" key="1">
    <source>
        <dbReference type="ARBA" id="ARBA00001966"/>
    </source>
</evidence>
<feature type="domain" description="Radical SAM core" evidence="6">
    <location>
        <begin position="240"/>
        <end position="455"/>
    </location>
</feature>
<dbReference type="SFLD" id="SFLDG01082">
    <property type="entry name" value="B12-binding_domain_containing"/>
    <property type="match status" value="1"/>
</dbReference>
<accession>I8TYT6</accession>
<dbReference type="Gene3D" id="3.80.30.20">
    <property type="entry name" value="tm_1862 like domain"/>
    <property type="match status" value="1"/>
</dbReference>
<evidence type="ECO:0000259" key="6">
    <source>
        <dbReference type="PROSITE" id="PS51918"/>
    </source>
</evidence>
<name>I8TYT6_9FIRM</name>
<keyword evidence="5" id="KW-0411">Iron-sulfur</keyword>
<dbReference type="InterPro" id="IPR058240">
    <property type="entry name" value="rSAM_sf"/>
</dbReference>
<dbReference type="KEGG" id="pft:JBW_01267"/>
<dbReference type="Proteomes" id="UP000005361">
    <property type="component" value="Chromosome"/>
</dbReference>
<dbReference type="AlphaFoldDB" id="I8TYT6"/>
<dbReference type="GO" id="GO:0051539">
    <property type="term" value="F:4 iron, 4 sulfur cluster binding"/>
    <property type="evidence" value="ECO:0007669"/>
    <property type="project" value="UniProtKB-KW"/>
</dbReference>
<dbReference type="Gene3D" id="3.40.50.280">
    <property type="entry name" value="Cobalamin-binding domain"/>
    <property type="match status" value="1"/>
</dbReference>
<proteinExistence type="predicted"/>
<dbReference type="InterPro" id="IPR034466">
    <property type="entry name" value="Methyltransferase_Class_B"/>
</dbReference>
<reference evidence="7 8" key="1">
    <citation type="journal article" date="2015" name="Genome Announc.">
        <title>Complete Genome Sequence of Pelosinus fermentans JBW45, a Member of a Remarkably Competitive Group of Negativicutes in the Firmicutes Phylum.</title>
        <authorList>
            <person name="De Leon K.B."/>
            <person name="Utturkar S.M."/>
            <person name="Camilleri L.B."/>
            <person name="Elias D.A."/>
            <person name="Arkin A.P."/>
            <person name="Fields M.W."/>
            <person name="Brown S.D."/>
            <person name="Wall J.D."/>
        </authorList>
    </citation>
    <scope>NUCLEOTIDE SEQUENCE [LARGE SCALE GENOMIC DNA]</scope>
    <source>
        <strain evidence="7 8">JBW45</strain>
    </source>
</reference>
<dbReference type="InterPro" id="IPR051198">
    <property type="entry name" value="BchE-like"/>
</dbReference>
<evidence type="ECO:0000256" key="5">
    <source>
        <dbReference type="ARBA" id="ARBA00023014"/>
    </source>
</evidence>
<protein>
    <submittedName>
        <fullName evidence="7">Radical SAM domain protein</fullName>
    </submittedName>
</protein>
<reference evidence="8" key="2">
    <citation type="submission" date="2015-02" db="EMBL/GenBank/DDBJ databases">
        <title>Complete Genome Sequence of Pelosinus fermentans JBW45.</title>
        <authorList>
            <person name="De Leon K.B."/>
            <person name="Utturkar S.M."/>
            <person name="Camilleri L.B."/>
            <person name="Arkin A.P."/>
            <person name="Fields M.W."/>
            <person name="Brown S.D."/>
            <person name="Wall J.D."/>
        </authorList>
    </citation>
    <scope>NUCLEOTIDE SEQUENCE [LARGE SCALE GENOMIC DNA]</scope>
    <source>
        <strain evidence="8">JBW45</strain>
    </source>
</reference>
<keyword evidence="3" id="KW-0479">Metal-binding</keyword>
<evidence type="ECO:0000256" key="2">
    <source>
        <dbReference type="ARBA" id="ARBA00022691"/>
    </source>
</evidence>
<gene>
    <name evidence="7" type="ORF">JBW_01267</name>
</gene>
<dbReference type="STRING" id="1192197.JBW_01267"/>
<dbReference type="EMBL" id="CP010978">
    <property type="protein sequence ID" value="AJQ26619.1"/>
    <property type="molecule type" value="Genomic_DNA"/>
</dbReference>
<dbReference type="PANTHER" id="PTHR43409">
    <property type="entry name" value="ANAEROBIC MAGNESIUM-PROTOPORPHYRIN IX MONOMETHYL ESTER CYCLASE-RELATED"/>
    <property type="match status" value="1"/>
</dbReference>
<dbReference type="SFLD" id="SFLDS00029">
    <property type="entry name" value="Radical_SAM"/>
    <property type="match status" value="1"/>
</dbReference>
<dbReference type="GO" id="GO:0046872">
    <property type="term" value="F:metal ion binding"/>
    <property type="evidence" value="ECO:0007669"/>
    <property type="project" value="UniProtKB-KW"/>
</dbReference>
<dbReference type="SUPFAM" id="SSF102114">
    <property type="entry name" value="Radical SAM enzymes"/>
    <property type="match status" value="1"/>
</dbReference>
<dbReference type="OrthoDB" id="9801424at2"/>
<dbReference type="SFLD" id="SFLDG01123">
    <property type="entry name" value="methyltransferase_(Class_B)"/>
    <property type="match status" value="1"/>
</dbReference>
<dbReference type="PROSITE" id="PS51918">
    <property type="entry name" value="RADICAL_SAM"/>
    <property type="match status" value="1"/>
</dbReference>
<dbReference type="InterPro" id="IPR023404">
    <property type="entry name" value="rSAM_horseshoe"/>
</dbReference>
<dbReference type="SMART" id="SM00729">
    <property type="entry name" value="Elp3"/>
    <property type="match status" value="1"/>
</dbReference>
<organism evidence="7 8">
    <name type="scientific">Pelosinus fermentans JBW45</name>
    <dbReference type="NCBI Taxonomy" id="1192197"/>
    <lineage>
        <taxon>Bacteria</taxon>
        <taxon>Bacillati</taxon>
        <taxon>Bacillota</taxon>
        <taxon>Negativicutes</taxon>
        <taxon>Selenomonadales</taxon>
        <taxon>Sporomusaceae</taxon>
        <taxon>Pelosinus</taxon>
    </lineage>
</organism>